<protein>
    <recommendedName>
        <fullName evidence="1">site-specific DNA-methyltransferase (adenine-specific)</fullName>
        <ecNumber evidence="1">2.1.1.72</ecNumber>
    </recommendedName>
</protein>
<evidence type="ECO:0000256" key="2">
    <source>
        <dbReference type="ARBA" id="ARBA00022603"/>
    </source>
</evidence>
<feature type="domain" description="MmeI-like target recognition" evidence="6">
    <location>
        <begin position="623"/>
        <end position="827"/>
    </location>
</feature>
<proteinExistence type="predicted"/>
<dbReference type="Pfam" id="PF20467">
    <property type="entry name" value="MmeI_C"/>
    <property type="match status" value="1"/>
</dbReference>
<dbReference type="EMBL" id="RHPJ01000002">
    <property type="protein sequence ID" value="TGO05115.1"/>
    <property type="molecule type" value="Genomic_DNA"/>
</dbReference>
<sequence length="912" mass="101304">MLDNGDLRTLFVDELGWSNADRGPVTLTSSGQFYSLAPVASYKGMRIWSCGALPPRTIQRDLDAQLGKDNIERLIIFSDSKRQEWRWPRRGEAAGSNSALMNHQHTIGTPNPELLERLAAITIGFDEDPSLIEVLARMRSAFNRESETAAVRAARLMGDLYTQLEVAGVEEDSATLLLSRLLFLLFADDTGMWKSKPDLFASYLELHTSADTLHVDLGALFDVLDTDEKDRGHLALDSPYRVFRHVNGRLFAESLALPPLTAQFRLTLLEAAEFDWGRISPAVFGSMFQTVKDKDSRRAGGEHYTTEQNIIKTIGPLFLDELHDRFDAAYDDKAQLTRLHNDLGRLRILDPACGCGNFLIVAYRELRALELQVLARRRDLDSQSGIHTGGINRSQMTLDVSNLVKVRLDHFYGIEIDEWPARIAGTAMLLVDHLANQLMEEEFGLAPDRLPVKIVAEIHHENALRVDWATIIEPSDDVIIVGNPPFVGRKYRNTEQAADMKFVWGKAYNVNLDFVTSWYAKTLEYFGDHRGRWAFVSTNSISQGEPVASLWGPILKAGWRCRFAHRSFKWTTEAKGGAAVHVSIVGFDRGRTTPRPTLYRYPHGPAADAVPTEVRNINPYLMDGPNVLITKPGRPLNPQMPAVGLGSMPNDGKGNLLVSRAQLADVQADPIAAKYVRPLVGTDELLYGKERWCLWLADADPVDLETSPVLRARLDACAKARRASKNPDTVAMADHPHLFWHIAQPSAPYLCIPGVVSEARSYFTPAHFEPDVVTSNAAFLATDPDGFAFAILSSSLFMTWLQTFTGRLKSDLRFSRTFTYDSFPLPHVSAGQRKAIVTAGHVVLAARAAHPGQTLAQLYGAYMPADVADAHAEVDRAVDEVFGATPTLGEEGRALLLLKSYETLISQAPRRN</sequence>
<keyword evidence="2 9" id="KW-0489">Methyltransferase</keyword>
<dbReference type="InterPro" id="IPR046819">
    <property type="entry name" value="MmeI_hel"/>
</dbReference>
<evidence type="ECO:0000259" key="8">
    <source>
        <dbReference type="Pfam" id="PF20473"/>
    </source>
</evidence>
<gene>
    <name evidence="9" type="ORF">SERN_1119</name>
</gene>
<dbReference type="PANTHER" id="PTHR33841:SF1">
    <property type="entry name" value="DNA METHYLTRANSFERASE A"/>
    <property type="match status" value="1"/>
</dbReference>
<accession>A0A4Z1DZM3</accession>
<evidence type="ECO:0000313" key="9">
    <source>
        <dbReference type="EMBL" id="TGO05115.1"/>
    </source>
</evidence>
<feature type="domain" description="MmeI-like C-terminal" evidence="7">
    <location>
        <begin position="831"/>
        <end position="906"/>
    </location>
</feature>
<dbReference type="Pfam" id="PF20473">
    <property type="entry name" value="MmeI_Mtase"/>
    <property type="match status" value="1"/>
</dbReference>
<dbReference type="Gene3D" id="3.40.50.150">
    <property type="entry name" value="Vaccinia Virus protein VP39"/>
    <property type="match status" value="1"/>
</dbReference>
<dbReference type="AlphaFoldDB" id="A0A4Z1DZM3"/>
<feature type="domain" description="MmeI-like helicase spacer" evidence="5">
    <location>
        <begin position="175"/>
        <end position="251"/>
    </location>
</feature>
<dbReference type="InterPro" id="IPR050953">
    <property type="entry name" value="N4_N6_ade-DNA_methylase"/>
</dbReference>
<dbReference type="GO" id="GO:0032259">
    <property type="term" value="P:methylation"/>
    <property type="evidence" value="ECO:0007669"/>
    <property type="project" value="UniProtKB-KW"/>
</dbReference>
<evidence type="ECO:0000256" key="1">
    <source>
        <dbReference type="ARBA" id="ARBA00011900"/>
    </source>
</evidence>
<dbReference type="InterPro" id="IPR046820">
    <property type="entry name" value="MmeI_TRD"/>
</dbReference>
<keyword evidence="10" id="KW-1185">Reference proteome</keyword>
<evidence type="ECO:0000259" key="6">
    <source>
        <dbReference type="Pfam" id="PF20466"/>
    </source>
</evidence>
<dbReference type="InterPro" id="IPR029063">
    <property type="entry name" value="SAM-dependent_MTases_sf"/>
</dbReference>
<evidence type="ECO:0000256" key="3">
    <source>
        <dbReference type="ARBA" id="ARBA00022679"/>
    </source>
</evidence>
<dbReference type="Pfam" id="PF20465">
    <property type="entry name" value="MmeI_hel"/>
    <property type="match status" value="1"/>
</dbReference>
<dbReference type="InterPro" id="IPR046818">
    <property type="entry name" value="MmeI_C"/>
</dbReference>
<dbReference type="InterPro" id="IPR046816">
    <property type="entry name" value="MmeI_Mtase"/>
</dbReference>
<evidence type="ECO:0000259" key="7">
    <source>
        <dbReference type="Pfam" id="PF20467"/>
    </source>
</evidence>
<keyword evidence="3" id="KW-0808">Transferase</keyword>
<name>A0A4Z1DZM3_9MICO</name>
<evidence type="ECO:0000313" key="10">
    <source>
        <dbReference type="Proteomes" id="UP000297318"/>
    </source>
</evidence>
<dbReference type="EC" id="2.1.1.72" evidence="1"/>
<dbReference type="Proteomes" id="UP000297318">
    <property type="component" value="Unassembled WGS sequence"/>
</dbReference>
<comment type="caution">
    <text evidence="9">The sequence shown here is derived from an EMBL/GenBank/DDBJ whole genome shotgun (WGS) entry which is preliminary data.</text>
</comment>
<dbReference type="Pfam" id="PF20466">
    <property type="entry name" value="MmeI_TRD"/>
    <property type="match status" value="1"/>
</dbReference>
<organism evidence="9 10">
    <name type="scientific">Serinibacter arcticus</name>
    <dbReference type="NCBI Taxonomy" id="1655435"/>
    <lineage>
        <taxon>Bacteria</taxon>
        <taxon>Bacillati</taxon>
        <taxon>Actinomycetota</taxon>
        <taxon>Actinomycetes</taxon>
        <taxon>Micrococcales</taxon>
        <taxon>Beutenbergiaceae</taxon>
        <taxon>Serinibacter</taxon>
    </lineage>
</organism>
<evidence type="ECO:0000256" key="4">
    <source>
        <dbReference type="ARBA" id="ARBA00047942"/>
    </source>
</evidence>
<dbReference type="SUPFAM" id="SSF53335">
    <property type="entry name" value="S-adenosyl-L-methionine-dependent methyltransferases"/>
    <property type="match status" value="1"/>
</dbReference>
<evidence type="ECO:0000259" key="5">
    <source>
        <dbReference type="Pfam" id="PF20465"/>
    </source>
</evidence>
<dbReference type="PANTHER" id="PTHR33841">
    <property type="entry name" value="DNA METHYLTRANSFERASE YEEA-RELATED"/>
    <property type="match status" value="1"/>
</dbReference>
<dbReference type="GO" id="GO:0009007">
    <property type="term" value="F:site-specific DNA-methyltransferase (adenine-specific) activity"/>
    <property type="evidence" value="ECO:0007669"/>
    <property type="project" value="UniProtKB-EC"/>
</dbReference>
<feature type="domain" description="MmeI-like DNA-methyltransferase" evidence="8">
    <location>
        <begin position="327"/>
        <end position="591"/>
    </location>
</feature>
<reference evidence="9 10" key="1">
    <citation type="submission" date="2018-11" db="EMBL/GenBank/DDBJ databases">
        <title>Complete genome sequencing of the Actinobacteria Serinibacter sp. K3-2.</title>
        <authorList>
            <person name="Rakitin A.L."/>
            <person name="Beletsky A.V."/>
            <person name="Mardanov A.V."/>
            <person name="Ravin N.V."/>
            <person name="Gromova A.S."/>
            <person name="Filippova S.N."/>
            <person name="Gal'Chenko V.F."/>
        </authorList>
    </citation>
    <scope>NUCLEOTIDE SEQUENCE [LARGE SCALE GENOMIC DNA]</scope>
    <source>
        <strain evidence="9 10">K3-2</strain>
    </source>
</reference>
<comment type="catalytic activity">
    <reaction evidence="4">
        <text>a 2'-deoxyadenosine in DNA + S-adenosyl-L-methionine = an N(6)-methyl-2'-deoxyadenosine in DNA + S-adenosyl-L-homocysteine + H(+)</text>
        <dbReference type="Rhea" id="RHEA:15197"/>
        <dbReference type="Rhea" id="RHEA-COMP:12418"/>
        <dbReference type="Rhea" id="RHEA-COMP:12419"/>
        <dbReference type="ChEBI" id="CHEBI:15378"/>
        <dbReference type="ChEBI" id="CHEBI:57856"/>
        <dbReference type="ChEBI" id="CHEBI:59789"/>
        <dbReference type="ChEBI" id="CHEBI:90615"/>
        <dbReference type="ChEBI" id="CHEBI:90616"/>
        <dbReference type="EC" id="2.1.1.72"/>
    </reaction>
</comment>